<feature type="region of interest" description="Disordered" evidence="7">
    <location>
        <begin position="759"/>
        <end position="827"/>
    </location>
</feature>
<feature type="transmembrane region" description="Helical" evidence="6">
    <location>
        <begin position="414"/>
        <end position="431"/>
    </location>
</feature>
<proteinExistence type="inferred from homology"/>
<evidence type="ECO:0000256" key="5">
    <source>
        <dbReference type="ARBA" id="ARBA00023136"/>
    </source>
</evidence>
<evidence type="ECO:0000256" key="7">
    <source>
        <dbReference type="SAM" id="MobiDB-lite"/>
    </source>
</evidence>
<feature type="compositionally biased region" description="Acidic residues" evidence="7">
    <location>
        <begin position="558"/>
        <end position="581"/>
    </location>
</feature>
<dbReference type="Pfam" id="PF04547">
    <property type="entry name" value="Anoctamin"/>
    <property type="match status" value="1"/>
</dbReference>
<organism evidence="9 10">
    <name type="scientific">Branchiostoma lanceolatum</name>
    <name type="common">Common lancelet</name>
    <name type="synonym">Amphioxus lanceolatum</name>
    <dbReference type="NCBI Taxonomy" id="7740"/>
    <lineage>
        <taxon>Eukaryota</taxon>
        <taxon>Metazoa</taxon>
        <taxon>Chordata</taxon>
        <taxon>Cephalochordata</taxon>
        <taxon>Leptocardii</taxon>
        <taxon>Amphioxiformes</taxon>
        <taxon>Branchiostomatidae</taxon>
        <taxon>Branchiostoma</taxon>
    </lineage>
</organism>
<evidence type="ECO:0000256" key="1">
    <source>
        <dbReference type="ARBA" id="ARBA00004141"/>
    </source>
</evidence>
<keyword evidence="4 6" id="KW-1133">Transmembrane helix</keyword>
<dbReference type="AlphaFoldDB" id="A0A8J9ZGF8"/>
<keyword evidence="5 6" id="KW-0472">Membrane</keyword>
<dbReference type="InterPro" id="IPR049452">
    <property type="entry name" value="Anoctamin_TM"/>
</dbReference>
<dbReference type="GO" id="GO:0005886">
    <property type="term" value="C:plasma membrane"/>
    <property type="evidence" value="ECO:0007669"/>
    <property type="project" value="TreeGrafter"/>
</dbReference>
<evidence type="ECO:0000256" key="2">
    <source>
        <dbReference type="ARBA" id="ARBA00009671"/>
    </source>
</evidence>
<reference evidence="9" key="1">
    <citation type="submission" date="2022-01" db="EMBL/GenBank/DDBJ databases">
        <authorList>
            <person name="Braso-Vives M."/>
        </authorList>
    </citation>
    <scope>NUCLEOTIDE SEQUENCE</scope>
</reference>
<keyword evidence="10" id="KW-1185">Reference proteome</keyword>
<dbReference type="OrthoDB" id="296386at2759"/>
<name>A0A8J9ZGF8_BRALA</name>
<feature type="compositionally biased region" description="Basic and acidic residues" evidence="7">
    <location>
        <begin position="789"/>
        <end position="812"/>
    </location>
</feature>
<feature type="transmembrane region" description="Helical" evidence="6">
    <location>
        <begin position="672"/>
        <end position="691"/>
    </location>
</feature>
<evidence type="ECO:0000313" key="9">
    <source>
        <dbReference type="EMBL" id="CAH1254177.1"/>
    </source>
</evidence>
<evidence type="ECO:0000259" key="8">
    <source>
        <dbReference type="Pfam" id="PF04547"/>
    </source>
</evidence>
<keyword evidence="3 6" id="KW-0812">Transmembrane</keyword>
<feature type="transmembrane region" description="Helical" evidence="6">
    <location>
        <begin position="294"/>
        <end position="311"/>
    </location>
</feature>
<dbReference type="PANTHER" id="PTHR12308:SF51">
    <property type="entry name" value="ANOCTAMIN-8"/>
    <property type="match status" value="1"/>
</dbReference>
<feature type="transmembrane region" description="Helical" evidence="6">
    <location>
        <begin position="454"/>
        <end position="477"/>
    </location>
</feature>
<evidence type="ECO:0000313" key="10">
    <source>
        <dbReference type="Proteomes" id="UP000838412"/>
    </source>
</evidence>
<feature type="domain" description="Anoctamin transmembrane" evidence="8">
    <location>
        <begin position="249"/>
        <end position="738"/>
    </location>
</feature>
<evidence type="ECO:0000256" key="6">
    <source>
        <dbReference type="RuleBase" id="RU280814"/>
    </source>
</evidence>
<dbReference type="PANTHER" id="PTHR12308">
    <property type="entry name" value="ANOCTAMIN"/>
    <property type="match status" value="1"/>
</dbReference>
<gene>
    <name evidence="9" type="primary">ANO8</name>
    <name evidence="9" type="ORF">BLAG_LOCUS13690</name>
</gene>
<dbReference type="GO" id="GO:0005254">
    <property type="term" value="F:chloride channel activity"/>
    <property type="evidence" value="ECO:0007669"/>
    <property type="project" value="TreeGrafter"/>
</dbReference>
<feature type="region of interest" description="Disordered" evidence="7">
    <location>
        <begin position="1"/>
        <end position="29"/>
    </location>
</feature>
<feature type="transmembrane region" description="Helical" evidence="6">
    <location>
        <begin position="703"/>
        <end position="725"/>
    </location>
</feature>
<comment type="similarity">
    <text evidence="2 6">Belongs to the anoctamin family.</text>
</comment>
<dbReference type="Proteomes" id="UP000838412">
    <property type="component" value="Chromosome 2"/>
</dbReference>
<comment type="subcellular location">
    <subcellularLocation>
        <location evidence="1 6">Membrane</location>
        <topology evidence="1 6">Multi-pass membrane protein</topology>
    </subcellularLocation>
</comment>
<feature type="region of interest" description="Disordered" evidence="7">
    <location>
        <begin position="525"/>
        <end position="581"/>
    </location>
</feature>
<evidence type="ECO:0000256" key="4">
    <source>
        <dbReference type="ARBA" id="ARBA00022989"/>
    </source>
</evidence>
<dbReference type="EMBL" id="OV696687">
    <property type="protein sequence ID" value="CAH1254177.1"/>
    <property type="molecule type" value="Genomic_DNA"/>
</dbReference>
<feature type="compositionally biased region" description="Basic and acidic residues" evidence="7">
    <location>
        <begin position="761"/>
        <end position="777"/>
    </location>
</feature>
<dbReference type="InterPro" id="IPR007632">
    <property type="entry name" value="Anoctamin"/>
</dbReference>
<evidence type="ECO:0000256" key="3">
    <source>
        <dbReference type="ARBA" id="ARBA00022692"/>
    </source>
</evidence>
<feature type="transmembrane region" description="Helical" evidence="6">
    <location>
        <begin position="371"/>
        <end position="394"/>
    </location>
</feature>
<feature type="compositionally biased region" description="Low complexity" evidence="7">
    <location>
        <begin position="779"/>
        <end position="788"/>
    </location>
</feature>
<accession>A0A8J9ZGF8</accession>
<protein>
    <recommendedName>
        <fullName evidence="6">Anoctamin</fullName>
    </recommendedName>
</protein>
<sequence>MEKEGVDKTKAGCVGGVANTDAPSDSPGRRLQRQVMQKLNEACEGSTGQAIASKLQKTGHMVQTTMEWMRTIPTRDCDILMTFPGSTGDHTLMWLLSRLRSRMPALGVHVRYLPHLKVWGFYMTATYDNLLRYAEEMGLKKTVKAEFGGGKKHFLCEEKESFDGVEDETTFFSSQERQSIIKYMLDNLRAVAGDKLKRYVFFEGQPIIPKCLSKGMIKQILPLHRSEDLEKLKRTWVHAFFKPQPLDYIREYFGVKIAMYCAWLGYYTWALIFPAFFGLVMWFWAGSDEKRDGIVFHVFAMFNVIWATLYLEGWKRRSAVHAYKWGTLDMPSSLLQEPRPLFKGDVVKGSLTSSEVTCRPEITYPSWKRNLFYCFVSVPVVAMCLLVVFCSMLACFELQELVNQGEDVSAVTRFVPKILLSLVVMVMDEVYKRIAIWLNDKENYRLQSTYENHLIIKLVLFQFVNSFLSLFYIGFYLQDMNRLEEQLAALLITRQVVGNIKEALVPYLWGKGRLFKMARSKMKEQASGEAPESTVTLTEGSTEEENNELSTSDKADSLDEEEEEVTENGTEEAEEEIIDESPDAVKHGKGFTQAEVESCMQPYMDTFEDYLEMFIQFGYVVLFSPAFPCAAMCALMNNIIEIRSDAFKLCTSQRPFGQRVENIGMWQDVMELMGMLAVIVNCALLVMSGQMQHMFPGLSTTQLIIMAVVVEHAVIALKFILSYAIPDIPEWVEKEMAKVEFKRRQAHKKLEFLRRQNSIIAEDKSSPDKSQGKEKSKTSSKGQSTQSTEQKKEQKGKQDKSKTSGHSERKESGVSISAMPEKQQKVD</sequence>
<feature type="transmembrane region" description="Helical" evidence="6">
    <location>
        <begin position="613"/>
        <end position="635"/>
    </location>
</feature>
<feature type="compositionally biased region" description="Basic and acidic residues" evidence="7">
    <location>
        <begin position="1"/>
        <end position="10"/>
    </location>
</feature>
<feature type="transmembrane region" description="Helical" evidence="6">
    <location>
        <begin position="257"/>
        <end position="282"/>
    </location>
</feature>